<dbReference type="InterPro" id="IPR036855">
    <property type="entry name" value="Znf_CCCH_sf"/>
</dbReference>
<organism evidence="11 12">
    <name type="scientific">Phtheirospermum japonicum</name>
    <dbReference type="NCBI Taxonomy" id="374723"/>
    <lineage>
        <taxon>Eukaryota</taxon>
        <taxon>Viridiplantae</taxon>
        <taxon>Streptophyta</taxon>
        <taxon>Embryophyta</taxon>
        <taxon>Tracheophyta</taxon>
        <taxon>Spermatophyta</taxon>
        <taxon>Magnoliopsida</taxon>
        <taxon>eudicotyledons</taxon>
        <taxon>Gunneridae</taxon>
        <taxon>Pentapetalae</taxon>
        <taxon>asterids</taxon>
        <taxon>lamiids</taxon>
        <taxon>Lamiales</taxon>
        <taxon>Orobanchaceae</taxon>
        <taxon>Orobanchaceae incertae sedis</taxon>
        <taxon>Phtheirospermum</taxon>
    </lineage>
</organism>
<dbReference type="Proteomes" id="UP000653305">
    <property type="component" value="Unassembled WGS sequence"/>
</dbReference>
<dbReference type="SUPFAM" id="SSF50978">
    <property type="entry name" value="WD40 repeat-like"/>
    <property type="match status" value="2"/>
</dbReference>
<feature type="domain" description="C3H1-type" evidence="10">
    <location>
        <begin position="110"/>
        <end position="137"/>
    </location>
</feature>
<sequence length="631" mass="68524">MDVDGGRRVFNRLGPSSSSDNGNNNNNNNKQQKVCFHWRQGKCTRFPCPFLHSELPAAANGKRSHQGFGAEDNYRGGGGLRRSGNYNFSSNSTWGRAQSQQPVSSRAVVKKIEKLCNHWVQGSCKFGDNCKYLHQWSTGDCFSMLTMLEGHQQVVTGIALPLGSDKLYTGSQDETVKVWDCQSGQLAGAVSMGGAVGCMLSEGSWVFVGLTNLVKFGAGTKPWQRGGFRTKLAKPDASPDWKSRMRALACSTSDPEPGGPNLLDLPNHHHPVLCTAITPSSYLECRCHYLRTAIAILFLVPDCTCHPIPSSIQTANPTNSWPYAFGVQASSVGPQTSGWTAIPSLLLNAAVRSHFLLMFQLVSPTVNVHIQAWNIQTSTELSLNGPVGQVYSLVVGNDMLFAGTQEGTILAWKFNVATNCFEPAASLKGHTLAVVTLVVGGSRLYSGSMDHSIRVWSLETLQCIQTLTGHTDVVMSVLCWDQFLLSASLDKTVRVWAATETGNLEVTYTHTEEHGILALCGMLDSEGKPVLFCSCNDNAIRVHDLPSFSERGKILSKKEIRSIQVGPGGLFFTGDVEEAKNSHFIQGLALSAGDLTAQYSDAAVISLSSAMRKDDDDFGCTDFEDCVFEED</sequence>
<keyword evidence="6" id="KW-0238">DNA-binding</keyword>
<comment type="caution">
    <text evidence="11">The sequence shown here is derived from an EMBL/GenBank/DDBJ whole genome shotgun (WGS) entry which is preliminary data.</text>
</comment>
<keyword evidence="2 8" id="KW-0479">Metal-binding</keyword>
<evidence type="ECO:0000256" key="9">
    <source>
        <dbReference type="SAM" id="MobiDB-lite"/>
    </source>
</evidence>
<dbReference type="AlphaFoldDB" id="A0A830BPP1"/>
<dbReference type="Pfam" id="PF18044">
    <property type="entry name" value="zf-CCCH_4"/>
    <property type="match status" value="1"/>
</dbReference>
<dbReference type="PANTHER" id="PTHR44489">
    <property type="match status" value="1"/>
</dbReference>
<keyword evidence="1 7" id="KW-0853">WD repeat</keyword>
<evidence type="ECO:0000313" key="12">
    <source>
        <dbReference type="Proteomes" id="UP000653305"/>
    </source>
</evidence>
<dbReference type="InterPro" id="IPR044715">
    <property type="entry name" value="WDR86-like"/>
</dbReference>
<gene>
    <name evidence="11" type="ORF">PHJA_000912600</name>
</gene>
<feature type="repeat" description="WD" evidence="7">
    <location>
        <begin position="427"/>
        <end position="466"/>
    </location>
</feature>
<dbReference type="InterPro" id="IPR041367">
    <property type="entry name" value="Znf-CCCH_4"/>
</dbReference>
<dbReference type="FunFam" id="2.130.10.10:FF:000869">
    <property type="entry name" value="Zinc finger CCCH domain-containing protein 48"/>
    <property type="match status" value="1"/>
</dbReference>
<keyword evidence="3" id="KW-0677">Repeat</keyword>
<dbReference type="InterPro" id="IPR001680">
    <property type="entry name" value="WD40_rpt"/>
</dbReference>
<dbReference type="InterPro" id="IPR020472">
    <property type="entry name" value="WD40_PAC1"/>
</dbReference>
<name>A0A830BPP1_9LAMI</name>
<feature type="repeat" description="WD" evidence="7">
    <location>
        <begin position="467"/>
        <end position="496"/>
    </location>
</feature>
<dbReference type="Gene3D" id="3.30.1370.210">
    <property type="match status" value="1"/>
</dbReference>
<dbReference type="PROSITE" id="PS50294">
    <property type="entry name" value="WD_REPEATS_REGION"/>
    <property type="match status" value="2"/>
</dbReference>
<dbReference type="Pfam" id="PF00400">
    <property type="entry name" value="WD40"/>
    <property type="match status" value="3"/>
</dbReference>
<dbReference type="GO" id="GO:0003677">
    <property type="term" value="F:DNA binding"/>
    <property type="evidence" value="ECO:0007669"/>
    <property type="project" value="UniProtKB-KW"/>
</dbReference>
<dbReference type="SMART" id="SM00356">
    <property type="entry name" value="ZnF_C3H1"/>
    <property type="match status" value="2"/>
</dbReference>
<dbReference type="SMART" id="SM00320">
    <property type="entry name" value="WD40"/>
    <property type="match status" value="5"/>
</dbReference>
<dbReference type="SUPFAM" id="SSF90229">
    <property type="entry name" value="CCCH zinc finger"/>
    <property type="match status" value="1"/>
</dbReference>
<dbReference type="InterPro" id="IPR036322">
    <property type="entry name" value="WD40_repeat_dom_sf"/>
</dbReference>
<evidence type="ECO:0000256" key="6">
    <source>
        <dbReference type="ARBA" id="ARBA00023125"/>
    </source>
</evidence>
<evidence type="ECO:0000256" key="1">
    <source>
        <dbReference type="ARBA" id="ARBA00022574"/>
    </source>
</evidence>
<keyword evidence="12" id="KW-1185">Reference proteome</keyword>
<evidence type="ECO:0000256" key="7">
    <source>
        <dbReference type="PROSITE-ProRule" id="PRU00221"/>
    </source>
</evidence>
<evidence type="ECO:0000256" key="3">
    <source>
        <dbReference type="ARBA" id="ARBA00022737"/>
    </source>
</evidence>
<feature type="zinc finger region" description="C3H1-type" evidence="8">
    <location>
        <begin position="29"/>
        <end position="55"/>
    </location>
</feature>
<evidence type="ECO:0000256" key="4">
    <source>
        <dbReference type="ARBA" id="ARBA00022771"/>
    </source>
</evidence>
<reference evidence="11" key="1">
    <citation type="submission" date="2020-07" db="EMBL/GenBank/DDBJ databases">
        <title>Ethylene signaling mediates host invasion by parasitic plants.</title>
        <authorList>
            <person name="Yoshida S."/>
        </authorList>
    </citation>
    <scope>NUCLEOTIDE SEQUENCE</scope>
    <source>
        <strain evidence="11">Okayama</strain>
    </source>
</reference>
<dbReference type="PROSITE" id="PS50103">
    <property type="entry name" value="ZF_C3H1"/>
    <property type="match status" value="2"/>
</dbReference>
<evidence type="ECO:0000256" key="2">
    <source>
        <dbReference type="ARBA" id="ARBA00022723"/>
    </source>
</evidence>
<dbReference type="InterPro" id="IPR015943">
    <property type="entry name" value="WD40/YVTN_repeat-like_dom_sf"/>
</dbReference>
<feature type="repeat" description="WD" evidence="7">
    <location>
        <begin position="148"/>
        <end position="189"/>
    </location>
</feature>
<feature type="zinc finger region" description="C3H1-type" evidence="8">
    <location>
        <begin position="110"/>
        <end position="137"/>
    </location>
</feature>
<evidence type="ECO:0000259" key="10">
    <source>
        <dbReference type="PROSITE" id="PS50103"/>
    </source>
</evidence>
<dbReference type="GO" id="GO:0008270">
    <property type="term" value="F:zinc ion binding"/>
    <property type="evidence" value="ECO:0007669"/>
    <property type="project" value="UniProtKB-KW"/>
</dbReference>
<dbReference type="PROSITE" id="PS50082">
    <property type="entry name" value="WD_REPEATS_2"/>
    <property type="match status" value="3"/>
</dbReference>
<evidence type="ECO:0000256" key="5">
    <source>
        <dbReference type="ARBA" id="ARBA00022833"/>
    </source>
</evidence>
<dbReference type="Gene3D" id="2.130.10.10">
    <property type="entry name" value="YVTN repeat-like/Quinoprotein amine dehydrogenase"/>
    <property type="match status" value="2"/>
</dbReference>
<feature type="region of interest" description="Disordered" evidence="9">
    <location>
        <begin position="1"/>
        <end position="30"/>
    </location>
</feature>
<protein>
    <submittedName>
        <fullName evidence="11">Zinc finger CCCH domain-containing protein 48</fullName>
    </submittedName>
</protein>
<keyword evidence="4 8" id="KW-0863">Zinc-finger</keyword>
<evidence type="ECO:0000313" key="11">
    <source>
        <dbReference type="EMBL" id="GFP87689.1"/>
    </source>
</evidence>
<dbReference type="PRINTS" id="PR00320">
    <property type="entry name" value="GPROTEINBRPT"/>
</dbReference>
<feature type="domain" description="C3H1-type" evidence="10">
    <location>
        <begin position="29"/>
        <end position="55"/>
    </location>
</feature>
<dbReference type="InterPro" id="IPR000571">
    <property type="entry name" value="Znf_CCCH"/>
</dbReference>
<feature type="compositionally biased region" description="Low complexity" evidence="9">
    <location>
        <begin position="16"/>
        <end position="29"/>
    </location>
</feature>
<dbReference type="PANTHER" id="PTHR44489:SF1">
    <property type="entry name" value="ZINC FINGER CCCH DOMAIN-CONTAINING PROTEIN 63"/>
    <property type="match status" value="1"/>
</dbReference>
<evidence type="ECO:0000256" key="8">
    <source>
        <dbReference type="PROSITE-ProRule" id="PRU00723"/>
    </source>
</evidence>
<proteinExistence type="predicted"/>
<dbReference type="OrthoDB" id="19711at2759"/>
<keyword evidence="5 8" id="KW-0862">Zinc</keyword>
<accession>A0A830BPP1</accession>
<dbReference type="EMBL" id="BMAC01000151">
    <property type="protein sequence ID" value="GFP87689.1"/>
    <property type="molecule type" value="Genomic_DNA"/>
</dbReference>